<evidence type="ECO:0008006" key="14">
    <source>
        <dbReference type="Google" id="ProtNLM"/>
    </source>
</evidence>
<reference evidence="12 13" key="1">
    <citation type="journal article" name="Sci. Rep.">
        <title>Genome-scale phylogenetic analyses confirm Olpidium as the closest living zoosporic fungus to the non-flagellated, terrestrial fungi.</title>
        <authorList>
            <person name="Chang Y."/>
            <person name="Rochon D."/>
            <person name="Sekimoto S."/>
            <person name="Wang Y."/>
            <person name="Chovatia M."/>
            <person name="Sandor L."/>
            <person name="Salamov A."/>
            <person name="Grigoriev I.V."/>
            <person name="Stajich J.E."/>
            <person name="Spatafora J.W."/>
        </authorList>
    </citation>
    <scope>NUCLEOTIDE SEQUENCE [LARGE SCALE GENOMIC DNA]</scope>
    <source>
        <strain evidence="12">S191</strain>
    </source>
</reference>
<dbReference type="GO" id="GO:0045504">
    <property type="term" value="F:dynein heavy chain binding"/>
    <property type="evidence" value="ECO:0007669"/>
    <property type="project" value="TreeGrafter"/>
</dbReference>
<evidence type="ECO:0000256" key="2">
    <source>
        <dbReference type="ARBA" id="ARBA00006831"/>
    </source>
</evidence>
<keyword evidence="7" id="KW-0067">ATP-binding</keyword>
<evidence type="ECO:0000256" key="5">
    <source>
        <dbReference type="ARBA" id="ARBA00022701"/>
    </source>
</evidence>
<keyword evidence="6" id="KW-0547">Nucleotide-binding</keyword>
<dbReference type="PANTHER" id="PTHR12688:SF0">
    <property type="entry name" value="DYNEIN LIGHT INTERMEDIATE CHAIN"/>
    <property type="match status" value="1"/>
</dbReference>
<proteinExistence type="inferred from homology"/>
<evidence type="ECO:0000256" key="4">
    <source>
        <dbReference type="ARBA" id="ARBA00022490"/>
    </source>
</evidence>
<comment type="similarity">
    <text evidence="2">Belongs to the dynein light intermediate chain family.</text>
</comment>
<feature type="region of interest" description="Disordered" evidence="11">
    <location>
        <begin position="664"/>
        <end position="740"/>
    </location>
</feature>
<dbReference type="AlphaFoldDB" id="A0A8H8DJS0"/>
<evidence type="ECO:0000256" key="7">
    <source>
        <dbReference type="ARBA" id="ARBA00022840"/>
    </source>
</evidence>
<dbReference type="InterPro" id="IPR027417">
    <property type="entry name" value="P-loop_NTPase"/>
</dbReference>
<name>A0A8H8DJS0_9FUNG</name>
<dbReference type="GO" id="GO:0005874">
    <property type="term" value="C:microtubule"/>
    <property type="evidence" value="ECO:0007669"/>
    <property type="project" value="UniProtKB-KW"/>
</dbReference>
<dbReference type="GO" id="GO:0000226">
    <property type="term" value="P:microtubule cytoskeleton organization"/>
    <property type="evidence" value="ECO:0007669"/>
    <property type="project" value="TreeGrafter"/>
</dbReference>
<dbReference type="Pfam" id="PF05783">
    <property type="entry name" value="DLIC"/>
    <property type="match status" value="3"/>
</dbReference>
<protein>
    <recommendedName>
        <fullName evidence="14">Dynein light intermediate chain</fullName>
    </recommendedName>
</protein>
<dbReference type="GO" id="GO:0007018">
    <property type="term" value="P:microtubule-based movement"/>
    <property type="evidence" value="ECO:0007669"/>
    <property type="project" value="InterPro"/>
</dbReference>
<feature type="region of interest" description="Disordered" evidence="11">
    <location>
        <begin position="598"/>
        <end position="618"/>
    </location>
</feature>
<comment type="caution">
    <text evidence="12">The sequence shown here is derived from an EMBL/GenBank/DDBJ whole genome shotgun (WGS) entry which is preliminary data.</text>
</comment>
<dbReference type="PANTHER" id="PTHR12688">
    <property type="entry name" value="DYNEIN LIGHT INTERMEDIATE CHAIN"/>
    <property type="match status" value="1"/>
</dbReference>
<feature type="compositionally biased region" description="Polar residues" evidence="11">
    <location>
        <begin position="664"/>
        <end position="696"/>
    </location>
</feature>
<dbReference type="SUPFAM" id="SSF52540">
    <property type="entry name" value="P-loop containing nucleoside triphosphate hydrolases"/>
    <property type="match status" value="1"/>
</dbReference>
<feature type="non-terminal residue" evidence="12">
    <location>
        <position position="1"/>
    </location>
</feature>
<dbReference type="GO" id="GO:0005524">
    <property type="term" value="F:ATP binding"/>
    <property type="evidence" value="ECO:0007669"/>
    <property type="project" value="UniProtKB-KW"/>
</dbReference>
<feature type="region of interest" description="Disordered" evidence="11">
    <location>
        <begin position="36"/>
        <end position="97"/>
    </location>
</feature>
<evidence type="ECO:0000256" key="11">
    <source>
        <dbReference type="SAM" id="MobiDB-lite"/>
    </source>
</evidence>
<evidence type="ECO:0000256" key="1">
    <source>
        <dbReference type="ARBA" id="ARBA00004245"/>
    </source>
</evidence>
<feature type="compositionally biased region" description="Polar residues" evidence="11">
    <location>
        <begin position="598"/>
        <end position="610"/>
    </location>
</feature>
<comment type="subcellular location">
    <subcellularLocation>
        <location evidence="1">Cytoplasm</location>
        <location evidence="1">Cytoskeleton</location>
    </subcellularLocation>
</comment>
<evidence type="ECO:0000256" key="6">
    <source>
        <dbReference type="ARBA" id="ARBA00022741"/>
    </source>
</evidence>
<evidence type="ECO:0000256" key="3">
    <source>
        <dbReference type="ARBA" id="ARBA00022448"/>
    </source>
</evidence>
<dbReference type="GO" id="GO:0005868">
    <property type="term" value="C:cytoplasmic dynein complex"/>
    <property type="evidence" value="ECO:0007669"/>
    <property type="project" value="InterPro"/>
</dbReference>
<keyword evidence="13" id="KW-1185">Reference proteome</keyword>
<accession>A0A8H8DJS0</accession>
<evidence type="ECO:0000256" key="8">
    <source>
        <dbReference type="ARBA" id="ARBA00023017"/>
    </source>
</evidence>
<dbReference type="Proteomes" id="UP000673691">
    <property type="component" value="Unassembled WGS sequence"/>
</dbReference>
<evidence type="ECO:0000313" key="12">
    <source>
        <dbReference type="EMBL" id="KAG5461124.1"/>
    </source>
</evidence>
<keyword evidence="3" id="KW-0813">Transport</keyword>
<keyword evidence="4" id="KW-0963">Cytoplasm</keyword>
<dbReference type="InterPro" id="IPR022780">
    <property type="entry name" value="Dynein_light_int_chain"/>
</dbReference>
<dbReference type="InterPro" id="IPR008467">
    <property type="entry name" value="Dynein1_light_intermed_chain"/>
</dbReference>
<evidence type="ECO:0000256" key="9">
    <source>
        <dbReference type="ARBA" id="ARBA00023175"/>
    </source>
</evidence>
<dbReference type="EMBL" id="JAEFCI010004163">
    <property type="protein sequence ID" value="KAG5461124.1"/>
    <property type="molecule type" value="Genomic_DNA"/>
</dbReference>
<dbReference type="OrthoDB" id="27603at2759"/>
<feature type="region of interest" description="Disordered" evidence="11">
    <location>
        <begin position="514"/>
        <end position="544"/>
    </location>
</feature>
<gene>
    <name evidence="12" type="ORF">BJ554DRAFT_6730</name>
</gene>
<evidence type="ECO:0000313" key="13">
    <source>
        <dbReference type="Proteomes" id="UP000673691"/>
    </source>
</evidence>
<keyword evidence="8" id="KW-0243">Dynein</keyword>
<sequence>PVAPPSARPGSSSAVAVYSSRLPLTARVPDRCAPMAGPLGGVKPPDGGSVGVKRGVAGGRSLAPQDAVRGAPVPSPAAPTALAGGGPWSSGQQLDRQSGEDLWGSILKTVSTSRAIPTKNVVVLGDPNTGKSTLVAHLADASAAARVTNEAAGEEAADAAAVGKKARKQSTADPRVFGENSELALSYSYADVRDEDNEDLLAHLGIFQLGASEPVYRSLLSFAINADTLPDSLVVITLDWTRPWRFVETLQRWLSVFEESVLHVEHEGGGRADGKWSRGKARRIALRPYHVLVIRTAGALAERATYADGFEKWRGTSRKSAGNRGSKTVMLPLEEGILTKNFGVPLVVVCCKLTNDSSYLFAPSADGAALFYTSQQRPESFSRLREYILHRLLSIHPDSRALSTIDVTTADSNVPSGGLNSPKREAFAFSQRAQIIEKDMVLVPAGWDSRGKILLLAEGFSFEPAQEGGQVLVNVFAEVVKDSYANHATSLHTPHVTVEDEQAFLERHFDFASRGDHSHRRNNPGALKARKDNTAPLGSTGSTQAGAVDIQDDVLARLSRYSKSAKVGRAIGDPHFGMGAIYTVGRCWTHGTFLDQGTSTTLPQSSTISAAGQPGGFSGSATSITASADAAKDSAVSASSSSSATNNDVLASFFQSLLNKNSTGTASQVSSSGANSPRHGTSSIASGSAARSTSSVGAGGGPLSSAGEDGGKSAGSRLSPDSRRQSVAAELSRMKAAAKK</sequence>
<keyword evidence="5" id="KW-0493">Microtubule</keyword>
<evidence type="ECO:0000256" key="10">
    <source>
        <dbReference type="ARBA" id="ARBA00023212"/>
    </source>
</evidence>
<keyword evidence="10" id="KW-0206">Cytoskeleton</keyword>
<organism evidence="12 13">
    <name type="scientific">Olpidium bornovanus</name>
    <dbReference type="NCBI Taxonomy" id="278681"/>
    <lineage>
        <taxon>Eukaryota</taxon>
        <taxon>Fungi</taxon>
        <taxon>Fungi incertae sedis</taxon>
        <taxon>Olpidiomycota</taxon>
        <taxon>Olpidiomycotina</taxon>
        <taxon>Olpidiomycetes</taxon>
        <taxon>Olpidiales</taxon>
        <taxon>Olpidiaceae</taxon>
        <taxon>Olpidium</taxon>
    </lineage>
</organism>
<keyword evidence="9" id="KW-0505">Motor protein</keyword>